<comment type="caution">
    <text evidence="1">The sequence shown here is derived from an EMBL/GenBank/DDBJ whole genome shotgun (WGS) entry which is preliminary data.</text>
</comment>
<keyword evidence="2" id="KW-1185">Reference proteome</keyword>
<evidence type="ECO:0000313" key="2">
    <source>
        <dbReference type="Proteomes" id="UP001472677"/>
    </source>
</evidence>
<proteinExistence type="predicted"/>
<gene>
    <name evidence="1" type="ORF">V6N12_047277</name>
</gene>
<protein>
    <submittedName>
        <fullName evidence="1">Uncharacterized protein</fullName>
    </submittedName>
</protein>
<name>A0ABR2DAE0_9ROSI</name>
<reference evidence="1 2" key="1">
    <citation type="journal article" date="2024" name="G3 (Bethesda)">
        <title>Genome assembly of Hibiscus sabdariffa L. provides insights into metabolisms of medicinal natural products.</title>
        <authorList>
            <person name="Kim T."/>
        </authorList>
    </citation>
    <scope>NUCLEOTIDE SEQUENCE [LARGE SCALE GENOMIC DNA]</scope>
    <source>
        <strain evidence="1">TK-2024</strain>
        <tissue evidence="1">Old leaves</tissue>
    </source>
</reference>
<accession>A0ABR2DAE0</accession>
<dbReference type="Proteomes" id="UP001472677">
    <property type="component" value="Unassembled WGS sequence"/>
</dbReference>
<dbReference type="EMBL" id="JBBPBM010000032">
    <property type="protein sequence ID" value="KAK8533874.1"/>
    <property type="molecule type" value="Genomic_DNA"/>
</dbReference>
<organism evidence="1 2">
    <name type="scientific">Hibiscus sabdariffa</name>
    <name type="common">roselle</name>
    <dbReference type="NCBI Taxonomy" id="183260"/>
    <lineage>
        <taxon>Eukaryota</taxon>
        <taxon>Viridiplantae</taxon>
        <taxon>Streptophyta</taxon>
        <taxon>Embryophyta</taxon>
        <taxon>Tracheophyta</taxon>
        <taxon>Spermatophyta</taxon>
        <taxon>Magnoliopsida</taxon>
        <taxon>eudicotyledons</taxon>
        <taxon>Gunneridae</taxon>
        <taxon>Pentapetalae</taxon>
        <taxon>rosids</taxon>
        <taxon>malvids</taxon>
        <taxon>Malvales</taxon>
        <taxon>Malvaceae</taxon>
        <taxon>Malvoideae</taxon>
        <taxon>Hibiscus</taxon>
    </lineage>
</organism>
<evidence type="ECO:0000313" key="1">
    <source>
        <dbReference type="EMBL" id="KAK8533874.1"/>
    </source>
</evidence>
<sequence length="78" mass="8525">MNGTLGSRELAMTAEVDECSSLIGQSSSPHMGLKTTHGEQLVICCLQLSWDVNIWGPPGDTKRSYEAIDIHRHIKSSV</sequence>